<evidence type="ECO:0000256" key="6">
    <source>
        <dbReference type="ARBA" id="ARBA00023237"/>
    </source>
</evidence>
<evidence type="ECO:0000256" key="4">
    <source>
        <dbReference type="ARBA" id="ARBA00023077"/>
    </source>
</evidence>
<dbReference type="InterPro" id="IPR039426">
    <property type="entry name" value="TonB-dep_rcpt-like"/>
</dbReference>
<evidence type="ECO:0000313" key="9">
    <source>
        <dbReference type="EMBL" id="VAW44042.1"/>
    </source>
</evidence>
<evidence type="ECO:0000259" key="7">
    <source>
        <dbReference type="Pfam" id="PF00593"/>
    </source>
</evidence>
<dbReference type="InterPro" id="IPR012910">
    <property type="entry name" value="Plug_dom"/>
</dbReference>
<sequence>MKNKAILLTFLTAIVTTAGAQEFDSNMDNLKLDPVVIIGSTEDAQEVTGSAHVIDKTDLEKFENTDIQKVLRQVPGVSIQLEDGFGLRPNISIRGVVTERSSRITLLEDNVLIAPAPYSAPAAYYFPTTGRMSGIEVLKGPAAITQGPYTIGGAINMISTPIPQDGSGRLSFEYGEDSTWRLHGNYGESFENFGYLVETHNWQSNGFQSIDRSDTDSGLDKDDYMVKLRFNNSPQVGGVYQQFDLKFQLADESSNQSYLGLTDTDFNADPFRRYGASELDNIQTDHDQVIARYMVEFNEDVTFRATAYNNELARNWFKTEGIDTDGSANAQEFSRSSWNSVISAVNRGSGINGLSASDLQAILAGADTANGAIQIRSNSREYYSRGIQLNLDWATEIGGATHNFEFGLRWHEDEEDRLQRNSTYTQTGGQLVLSDFGLLGNAGNRIQQAEALAFHIYDRIEMGNWVFTPGLRYESIDQNRIRYETRSDRTDNPAARGIESIRDTRENNTDVFLPGLGALYKFDNGFSLVGGVHKGFTAPTNAAGVREEEAINYEAGFRFNKDMLRAEMIAFYSNYDNLLGVCTNSSGADCEIGDAFNGDAASITGLEANISYQWDLASGWSVPILVSYTYIDGEFDSDIADTEFFGDVTEGDSLPQIPENQLFAEIGLVNNDWAFYLSANYVDETCTLASCGEFETTDSAFFVDISVRFFTTSTFSVFGKIENLNEEDGILGRLPYGARPYRGRTVVIGMQMDF</sequence>
<dbReference type="SUPFAM" id="SSF56935">
    <property type="entry name" value="Porins"/>
    <property type="match status" value="1"/>
</dbReference>
<dbReference type="Pfam" id="PF00593">
    <property type="entry name" value="TonB_dep_Rec_b-barrel"/>
    <property type="match status" value="1"/>
</dbReference>
<evidence type="ECO:0000256" key="1">
    <source>
        <dbReference type="ARBA" id="ARBA00004571"/>
    </source>
</evidence>
<keyword evidence="4" id="KW-0798">TonB box</keyword>
<evidence type="ECO:0000259" key="8">
    <source>
        <dbReference type="Pfam" id="PF07715"/>
    </source>
</evidence>
<dbReference type="PANTHER" id="PTHR30442">
    <property type="entry name" value="IRON III DICITRATE TRANSPORT PROTEIN FECA"/>
    <property type="match status" value="1"/>
</dbReference>
<feature type="domain" description="TonB-dependent receptor plug" evidence="8">
    <location>
        <begin position="44"/>
        <end position="154"/>
    </location>
</feature>
<keyword evidence="2" id="KW-0813">Transport</keyword>
<dbReference type="Pfam" id="PF07715">
    <property type="entry name" value="Plug"/>
    <property type="match status" value="1"/>
</dbReference>
<dbReference type="Gene3D" id="2.170.130.10">
    <property type="entry name" value="TonB-dependent receptor, plug domain"/>
    <property type="match status" value="1"/>
</dbReference>
<organism evidence="9">
    <name type="scientific">hydrothermal vent metagenome</name>
    <dbReference type="NCBI Taxonomy" id="652676"/>
    <lineage>
        <taxon>unclassified sequences</taxon>
        <taxon>metagenomes</taxon>
        <taxon>ecological metagenomes</taxon>
    </lineage>
</organism>
<reference evidence="9" key="1">
    <citation type="submission" date="2018-06" db="EMBL/GenBank/DDBJ databases">
        <authorList>
            <person name="Zhirakovskaya E."/>
        </authorList>
    </citation>
    <scope>NUCLEOTIDE SEQUENCE</scope>
</reference>
<gene>
    <name evidence="9" type="ORF">MNBD_GAMMA02-876</name>
</gene>
<dbReference type="EMBL" id="UOFA01000064">
    <property type="protein sequence ID" value="VAW44042.1"/>
    <property type="molecule type" value="Genomic_DNA"/>
</dbReference>
<keyword evidence="5" id="KW-0472">Membrane</keyword>
<dbReference type="InterPro" id="IPR000531">
    <property type="entry name" value="Beta-barrel_TonB"/>
</dbReference>
<dbReference type="PANTHER" id="PTHR30442:SF0">
    <property type="entry name" value="FE(3+) DICITRATE TRANSPORT PROTEIN FECA"/>
    <property type="match status" value="1"/>
</dbReference>
<dbReference type="Gene3D" id="2.40.170.20">
    <property type="entry name" value="TonB-dependent receptor, beta-barrel domain"/>
    <property type="match status" value="1"/>
</dbReference>
<comment type="subcellular location">
    <subcellularLocation>
        <location evidence="1">Cell outer membrane</location>
        <topology evidence="1">Multi-pass membrane protein</topology>
    </subcellularLocation>
</comment>
<proteinExistence type="predicted"/>
<dbReference type="AlphaFoldDB" id="A0A3B0VY25"/>
<evidence type="ECO:0000256" key="5">
    <source>
        <dbReference type="ARBA" id="ARBA00023136"/>
    </source>
</evidence>
<evidence type="ECO:0000256" key="2">
    <source>
        <dbReference type="ARBA" id="ARBA00022448"/>
    </source>
</evidence>
<evidence type="ECO:0000256" key="3">
    <source>
        <dbReference type="ARBA" id="ARBA00022692"/>
    </source>
</evidence>
<accession>A0A3B0VY25</accession>
<dbReference type="GO" id="GO:0033214">
    <property type="term" value="P:siderophore-iron import into cell"/>
    <property type="evidence" value="ECO:0007669"/>
    <property type="project" value="TreeGrafter"/>
</dbReference>
<dbReference type="PROSITE" id="PS52016">
    <property type="entry name" value="TONB_DEPENDENT_REC_3"/>
    <property type="match status" value="1"/>
</dbReference>
<name>A0A3B0VY25_9ZZZZ</name>
<keyword evidence="3" id="KW-0812">Transmembrane</keyword>
<dbReference type="InterPro" id="IPR037066">
    <property type="entry name" value="Plug_dom_sf"/>
</dbReference>
<keyword evidence="6" id="KW-0998">Cell outer membrane</keyword>
<dbReference type="GO" id="GO:0009279">
    <property type="term" value="C:cell outer membrane"/>
    <property type="evidence" value="ECO:0007669"/>
    <property type="project" value="UniProtKB-SubCell"/>
</dbReference>
<keyword evidence="9" id="KW-0675">Receptor</keyword>
<dbReference type="InterPro" id="IPR036942">
    <property type="entry name" value="Beta-barrel_TonB_sf"/>
</dbReference>
<protein>
    <submittedName>
        <fullName evidence="9">TonB-dependent receptor Outer membrane receptor for ferrienterochelin and colicins</fullName>
    </submittedName>
</protein>
<feature type="domain" description="TonB-dependent receptor-like beta-barrel" evidence="7">
    <location>
        <begin position="258"/>
        <end position="724"/>
    </location>
</feature>